<organism evidence="1 2">
    <name type="scientific">Xylaria curta</name>
    <dbReference type="NCBI Taxonomy" id="42375"/>
    <lineage>
        <taxon>Eukaryota</taxon>
        <taxon>Fungi</taxon>
        <taxon>Dikarya</taxon>
        <taxon>Ascomycota</taxon>
        <taxon>Pezizomycotina</taxon>
        <taxon>Sordariomycetes</taxon>
        <taxon>Xylariomycetidae</taxon>
        <taxon>Xylariales</taxon>
        <taxon>Xylariaceae</taxon>
        <taxon>Xylaria</taxon>
    </lineage>
</organism>
<keyword evidence="2" id="KW-1185">Reference proteome</keyword>
<evidence type="ECO:0000313" key="1">
    <source>
        <dbReference type="EMBL" id="KAJ2989295.1"/>
    </source>
</evidence>
<protein>
    <submittedName>
        <fullName evidence="1">Uncharacterized protein</fullName>
    </submittedName>
</protein>
<reference evidence="1" key="1">
    <citation type="submission" date="2022-10" db="EMBL/GenBank/DDBJ databases">
        <title>Genome Sequence of Xylaria curta.</title>
        <authorList>
            <person name="Buettner E."/>
        </authorList>
    </citation>
    <scope>NUCLEOTIDE SEQUENCE</scope>
    <source>
        <strain evidence="1">Babe10</strain>
    </source>
</reference>
<dbReference type="Proteomes" id="UP001143856">
    <property type="component" value="Unassembled WGS sequence"/>
</dbReference>
<sequence length="143" mass="15695">MDGVVWETNTTALEYIFNPGKVLDSFPTPQAPRMTREEAWYNASQYRGNVLIISQPEAVGMGDNFPLALSQQFTVQSDVVEDYIQTQIDISRQTEYNKWRLGVSIGLGIGLPSLVVAAALTAQALAQRRADGDVGVQNGNTLF</sequence>
<dbReference type="EMBL" id="JAPDGR010000544">
    <property type="protein sequence ID" value="KAJ2989295.1"/>
    <property type="molecule type" value="Genomic_DNA"/>
</dbReference>
<accession>A0ACC1PAG6</accession>
<gene>
    <name evidence="1" type="ORF">NUW58_g3541</name>
</gene>
<comment type="caution">
    <text evidence="1">The sequence shown here is derived from an EMBL/GenBank/DDBJ whole genome shotgun (WGS) entry which is preliminary data.</text>
</comment>
<name>A0ACC1PAG6_9PEZI</name>
<proteinExistence type="predicted"/>
<evidence type="ECO:0000313" key="2">
    <source>
        <dbReference type="Proteomes" id="UP001143856"/>
    </source>
</evidence>